<keyword evidence="2" id="KW-1185">Reference proteome</keyword>
<evidence type="ECO:0000313" key="1">
    <source>
        <dbReference type="EMBL" id="MBA0086783.1"/>
    </source>
</evidence>
<sequence length="94" mass="10761">YPELINGGITRYPGADYPDAPFEPILRGRLKSRYQFIFGLGNDELGYLIPKAEWDNQPPWLLGRPQRWYGEINSVGPDVSAVVLRALVELMEKR</sequence>
<reference evidence="1" key="1">
    <citation type="submission" date="2020-06" db="EMBL/GenBank/DDBJ databases">
        <title>Legume-microbial interactions unlock mineral nutrients during tropical forest succession.</title>
        <authorList>
            <person name="Epihov D.Z."/>
        </authorList>
    </citation>
    <scope>NUCLEOTIDE SEQUENCE [LARGE SCALE GENOMIC DNA]</scope>
    <source>
        <strain evidence="1">Pan2503</strain>
    </source>
</reference>
<protein>
    <submittedName>
        <fullName evidence="1">Uncharacterized protein</fullName>
    </submittedName>
</protein>
<dbReference type="AlphaFoldDB" id="A0A7V8NSQ5"/>
<name>A0A7V8NSQ5_9BACT</name>
<gene>
    <name evidence="1" type="ORF">HRJ53_17520</name>
</gene>
<dbReference type="EMBL" id="JACDQQ010001676">
    <property type="protein sequence ID" value="MBA0086783.1"/>
    <property type="molecule type" value="Genomic_DNA"/>
</dbReference>
<comment type="caution">
    <text evidence="1">The sequence shown here is derived from an EMBL/GenBank/DDBJ whole genome shotgun (WGS) entry which is preliminary data.</text>
</comment>
<accession>A0A7V8NSQ5</accession>
<organism evidence="1 2">
    <name type="scientific">Candidatus Acidiferrum panamense</name>
    <dbReference type="NCBI Taxonomy" id="2741543"/>
    <lineage>
        <taxon>Bacteria</taxon>
        <taxon>Pseudomonadati</taxon>
        <taxon>Acidobacteriota</taxon>
        <taxon>Terriglobia</taxon>
        <taxon>Candidatus Acidiferrales</taxon>
        <taxon>Candidatus Acidiferrum</taxon>
    </lineage>
</organism>
<dbReference type="Proteomes" id="UP000567293">
    <property type="component" value="Unassembled WGS sequence"/>
</dbReference>
<feature type="non-terminal residue" evidence="1">
    <location>
        <position position="1"/>
    </location>
</feature>
<evidence type="ECO:0000313" key="2">
    <source>
        <dbReference type="Proteomes" id="UP000567293"/>
    </source>
</evidence>
<proteinExistence type="predicted"/>